<organism evidence="2 3">
    <name type="scientific">Iphiclides podalirius</name>
    <name type="common">scarce swallowtail</name>
    <dbReference type="NCBI Taxonomy" id="110791"/>
    <lineage>
        <taxon>Eukaryota</taxon>
        <taxon>Metazoa</taxon>
        <taxon>Ecdysozoa</taxon>
        <taxon>Arthropoda</taxon>
        <taxon>Hexapoda</taxon>
        <taxon>Insecta</taxon>
        <taxon>Pterygota</taxon>
        <taxon>Neoptera</taxon>
        <taxon>Endopterygota</taxon>
        <taxon>Lepidoptera</taxon>
        <taxon>Glossata</taxon>
        <taxon>Ditrysia</taxon>
        <taxon>Papilionoidea</taxon>
        <taxon>Papilionidae</taxon>
        <taxon>Papilioninae</taxon>
        <taxon>Iphiclides</taxon>
    </lineage>
</organism>
<name>A0ABN8I4H8_9NEOP</name>
<feature type="non-terminal residue" evidence="2">
    <location>
        <position position="1"/>
    </location>
</feature>
<proteinExistence type="predicted"/>
<gene>
    <name evidence="2" type="ORF">IPOD504_LOCUS3890</name>
</gene>
<sequence>MYLSRAFVPLAESRKNAFARVVVDVRKALFVTSSFNSDCDAMPVEALRRPPAASVDVTRRVGHPSVVSRACRVRVNASTATVRVSRCTVTVLTTGLSSPRSESRSASAMAYAGTGSRFFTRILAAFGGAGSEESPRGTCSHGTHTHGHARDGASGWHEWHRGAHGVVCRACGPAPPPAEAPP</sequence>
<dbReference type="EMBL" id="OW152826">
    <property type="protein sequence ID" value="CAH2042531.1"/>
    <property type="molecule type" value="Genomic_DNA"/>
</dbReference>
<evidence type="ECO:0000313" key="2">
    <source>
        <dbReference type="EMBL" id="CAH2042531.1"/>
    </source>
</evidence>
<evidence type="ECO:0000313" key="3">
    <source>
        <dbReference type="Proteomes" id="UP000837857"/>
    </source>
</evidence>
<accession>A0ABN8I4H8</accession>
<protein>
    <submittedName>
        <fullName evidence="2">Uncharacterized protein</fullName>
    </submittedName>
</protein>
<feature type="region of interest" description="Disordered" evidence="1">
    <location>
        <begin position="130"/>
        <end position="156"/>
    </location>
</feature>
<keyword evidence="3" id="KW-1185">Reference proteome</keyword>
<evidence type="ECO:0000256" key="1">
    <source>
        <dbReference type="SAM" id="MobiDB-lite"/>
    </source>
</evidence>
<reference evidence="2" key="1">
    <citation type="submission" date="2022-03" db="EMBL/GenBank/DDBJ databases">
        <authorList>
            <person name="Martin H S."/>
        </authorList>
    </citation>
    <scope>NUCLEOTIDE SEQUENCE</scope>
</reference>
<dbReference type="Proteomes" id="UP000837857">
    <property type="component" value="Chromosome 14"/>
</dbReference>